<dbReference type="AlphaFoldDB" id="A0A8H7Z1F4"/>
<accession>A0A8H7Z1F4</accession>
<feature type="region of interest" description="Disordered" evidence="1">
    <location>
        <begin position="95"/>
        <end position="125"/>
    </location>
</feature>
<dbReference type="EMBL" id="JAEVHI010000002">
    <property type="protein sequence ID" value="KAG5300072.1"/>
    <property type="molecule type" value="Genomic_DNA"/>
</dbReference>
<evidence type="ECO:0000313" key="3">
    <source>
        <dbReference type="Proteomes" id="UP000670092"/>
    </source>
</evidence>
<feature type="region of interest" description="Disordered" evidence="1">
    <location>
        <begin position="231"/>
        <end position="266"/>
    </location>
</feature>
<dbReference type="OrthoDB" id="5396420at2759"/>
<name>A0A8H7Z1F4_AJECA</name>
<feature type="region of interest" description="Disordered" evidence="1">
    <location>
        <begin position="543"/>
        <end position="567"/>
    </location>
</feature>
<dbReference type="SUPFAM" id="SSF53474">
    <property type="entry name" value="alpha/beta-Hydrolases"/>
    <property type="match status" value="1"/>
</dbReference>
<dbReference type="Proteomes" id="UP000670092">
    <property type="component" value="Unassembled WGS sequence"/>
</dbReference>
<evidence type="ECO:0000313" key="2">
    <source>
        <dbReference type="EMBL" id="KAG5300072.1"/>
    </source>
</evidence>
<dbReference type="Gene3D" id="3.40.50.1820">
    <property type="entry name" value="alpha/beta hydrolase"/>
    <property type="match status" value="1"/>
</dbReference>
<sequence>MRSQFAPVSALLVSLRSSHGIYLTICGISYRKFSSSTRLSQLVSLADFHETNVQIPIGSSGNISLNILQPITRHAFRRTNVILYLPPGPLFPNDKLDTTTGFRNDTKNSAYSDPSPSPQHALSSSTLSTVVTVNYRLGQVEENGEQKRYYYPGPVHDTLAGFDWIFEHLKPKRLCVFGKHIGGSLAVMLALTESRSVTAVAAHEPICDWTGLDDYCLKSDLVPEETFAADEIHSNDNDHGEKTTTAVDHNPKKRGRKKKIPSSPPDLVPLLEARSALFRNPVNYFDSFASPALFLRSAGKNTPETIPTYHTGGDYSIPVLKIPPKDIISGPDFTRSFQDLDLDLIPPPKLDLDSDSSDSEKPTRRRKALSRWPPYSLEYNDRPGVKSLGPWDGKPNLPHMQIFVHSNLPFESVPELVRELRPKGKAQGEISSQSGNGARNALSSRAGDVFKKVGVSGEFGSDPLTEEKASCFASPTMLPPRRPRPSRKRTLEADGETILARQGAEMVSLMRNACFWGREKGYAEERVKAVSIPLSLSSTAVLGREGGGSGSRMKGPRGAEECVNQSSSVEEQTGRYFYNILERVNRNE</sequence>
<evidence type="ECO:0008006" key="4">
    <source>
        <dbReference type="Google" id="ProtNLM"/>
    </source>
</evidence>
<comment type="caution">
    <text evidence="2">The sequence shown here is derived from an EMBL/GenBank/DDBJ whole genome shotgun (WGS) entry which is preliminary data.</text>
</comment>
<gene>
    <name evidence="2" type="ORF">I7I52_10601</name>
</gene>
<proteinExistence type="predicted"/>
<dbReference type="InterPro" id="IPR029058">
    <property type="entry name" value="AB_hydrolase_fold"/>
</dbReference>
<protein>
    <recommendedName>
        <fullName evidence="4">Alpha/beta hydrolase fold-3 domain-containing protein</fullName>
    </recommendedName>
</protein>
<organism evidence="2 3">
    <name type="scientific">Ajellomyces capsulatus</name>
    <name type="common">Darling's disease fungus</name>
    <name type="synonym">Histoplasma capsulatum</name>
    <dbReference type="NCBI Taxonomy" id="5037"/>
    <lineage>
        <taxon>Eukaryota</taxon>
        <taxon>Fungi</taxon>
        <taxon>Dikarya</taxon>
        <taxon>Ascomycota</taxon>
        <taxon>Pezizomycotina</taxon>
        <taxon>Eurotiomycetes</taxon>
        <taxon>Eurotiomycetidae</taxon>
        <taxon>Onygenales</taxon>
        <taxon>Ajellomycetaceae</taxon>
        <taxon>Histoplasma</taxon>
    </lineage>
</organism>
<feature type="region of interest" description="Disordered" evidence="1">
    <location>
        <begin position="347"/>
        <end position="369"/>
    </location>
</feature>
<feature type="compositionally biased region" description="Basic residues" evidence="1">
    <location>
        <begin position="251"/>
        <end position="260"/>
    </location>
</feature>
<dbReference type="VEuPathDB" id="FungiDB:I7I52_10601"/>
<evidence type="ECO:0000256" key="1">
    <source>
        <dbReference type="SAM" id="MobiDB-lite"/>
    </source>
</evidence>
<reference evidence="2 3" key="1">
    <citation type="submission" date="2021-01" db="EMBL/GenBank/DDBJ databases">
        <title>Chromosome-level genome assembly of a human fungal pathogen reveals clustering of transcriptionally co-regulated genes.</title>
        <authorList>
            <person name="Voorhies M."/>
            <person name="Cohen S."/>
            <person name="Shea T.P."/>
            <person name="Petrus S."/>
            <person name="Munoz J.F."/>
            <person name="Poplawski S."/>
            <person name="Goldman W.E."/>
            <person name="Michael T."/>
            <person name="Cuomo C.A."/>
            <person name="Sil A."/>
            <person name="Beyhan S."/>
        </authorList>
    </citation>
    <scope>NUCLEOTIDE SEQUENCE [LARGE SCALE GENOMIC DNA]</scope>
    <source>
        <strain evidence="2 3">G184AR</strain>
    </source>
</reference>
<feature type="compositionally biased region" description="Basic and acidic residues" evidence="1">
    <location>
        <begin position="231"/>
        <end position="242"/>
    </location>
</feature>
<feature type="compositionally biased region" description="Polar residues" evidence="1">
    <location>
        <begin position="98"/>
        <end position="121"/>
    </location>
</feature>